<dbReference type="GO" id="GO:0008982">
    <property type="term" value="F:protein-N(PI)-phosphohistidine-sugar phosphotransferase activity"/>
    <property type="evidence" value="ECO:0007669"/>
    <property type="project" value="InterPro"/>
</dbReference>
<evidence type="ECO:0000313" key="17">
    <source>
        <dbReference type="Proteomes" id="UP000018522"/>
    </source>
</evidence>
<keyword evidence="10 12" id="KW-0472">Membrane</keyword>
<gene>
    <name evidence="16" type="ORF">T285_08985</name>
</gene>
<evidence type="ECO:0000256" key="2">
    <source>
        <dbReference type="ARBA" id="ARBA00022448"/>
    </source>
</evidence>
<dbReference type="AlphaFoldDB" id="A0A7D9N8N7"/>
<dbReference type="InterPro" id="IPR036878">
    <property type="entry name" value="Glu_permease_IIB"/>
</dbReference>
<dbReference type="PROSITE" id="PS01035">
    <property type="entry name" value="PTS_EIIB_TYPE_1_CYS"/>
    <property type="match status" value="1"/>
</dbReference>
<dbReference type="SUPFAM" id="SSF51261">
    <property type="entry name" value="Duplicated hybrid motif"/>
    <property type="match status" value="1"/>
</dbReference>
<dbReference type="InterPro" id="IPR013013">
    <property type="entry name" value="PTS_EIIC_1"/>
</dbReference>
<dbReference type="GO" id="GO:0090588">
    <property type="term" value="F:protein-phosphocysteine-N-acetylmuramate phosphotransferase system transporter activity"/>
    <property type="evidence" value="ECO:0007669"/>
    <property type="project" value="TreeGrafter"/>
</dbReference>
<feature type="transmembrane region" description="Helical" evidence="12">
    <location>
        <begin position="347"/>
        <end position="367"/>
    </location>
</feature>
<keyword evidence="3" id="KW-1003">Cell membrane</keyword>
<comment type="subcellular location">
    <subcellularLocation>
        <location evidence="1">Cell membrane</location>
        <topology evidence="1">Multi-pass membrane protein</topology>
    </subcellularLocation>
</comment>
<feature type="domain" description="PTS EIIB type-1" evidence="14">
    <location>
        <begin position="7"/>
        <end position="89"/>
    </location>
</feature>
<dbReference type="GO" id="GO:0005886">
    <property type="term" value="C:plasma membrane"/>
    <property type="evidence" value="ECO:0007669"/>
    <property type="project" value="UniProtKB-SubCell"/>
</dbReference>
<feature type="domain" description="PTS EIIA type-1" evidence="13">
    <location>
        <begin position="535"/>
        <end position="640"/>
    </location>
</feature>
<evidence type="ECO:0000256" key="3">
    <source>
        <dbReference type="ARBA" id="ARBA00022475"/>
    </source>
</evidence>
<protein>
    <submittedName>
        <fullName evidence="16">PTS glucose transporter</fullName>
    </submittedName>
</protein>
<dbReference type="KEGG" id="ljn:T285_08985"/>
<dbReference type="PROSITE" id="PS51103">
    <property type="entry name" value="PTS_EIIC_TYPE_1"/>
    <property type="match status" value="1"/>
</dbReference>
<dbReference type="Pfam" id="PF00367">
    <property type="entry name" value="PTS_EIIB"/>
    <property type="match status" value="1"/>
</dbReference>
<organism evidence="16 17">
    <name type="scientific">Lactobacillus johnsonii N6.2</name>
    <dbReference type="NCBI Taxonomy" id="1408186"/>
    <lineage>
        <taxon>Bacteria</taxon>
        <taxon>Bacillati</taxon>
        <taxon>Bacillota</taxon>
        <taxon>Bacilli</taxon>
        <taxon>Lactobacillales</taxon>
        <taxon>Lactobacillaceae</taxon>
        <taxon>Lactobacillus</taxon>
    </lineage>
</organism>
<dbReference type="InterPro" id="IPR001127">
    <property type="entry name" value="PTS_EIIA_1_perm"/>
</dbReference>
<evidence type="ECO:0000256" key="5">
    <source>
        <dbReference type="ARBA" id="ARBA00022679"/>
    </source>
</evidence>
<feature type="transmembrane region" description="Helical" evidence="12">
    <location>
        <begin position="306"/>
        <end position="327"/>
    </location>
</feature>
<feature type="transmembrane region" description="Helical" evidence="12">
    <location>
        <begin position="406"/>
        <end position="427"/>
    </location>
</feature>
<evidence type="ECO:0000256" key="9">
    <source>
        <dbReference type="ARBA" id="ARBA00022989"/>
    </source>
</evidence>
<evidence type="ECO:0000259" key="15">
    <source>
        <dbReference type="PROSITE" id="PS51103"/>
    </source>
</evidence>
<keyword evidence="6" id="KW-0598">Phosphotransferase system</keyword>
<reference evidence="16 17" key="1">
    <citation type="journal article" date="2014" name="Genome Announc.">
        <title>Complete Genome Sequences of Lactobacillus johnsonii Strain N6.2 and Lactobacillus reuteri Strain TD1.</title>
        <authorList>
            <person name="Leonard M.T."/>
            <person name="Valladares R.B."/>
            <person name="Ardissone A."/>
            <person name="Gonzalez C.F."/>
            <person name="Lorca G.L."/>
            <person name="Triplett E.W."/>
        </authorList>
    </citation>
    <scope>NUCLEOTIDE SEQUENCE [LARGE SCALE GENOMIC DNA]</scope>
    <source>
        <strain evidence="16 17">N6.2</strain>
    </source>
</reference>
<feature type="transmembrane region" description="Helical" evidence="12">
    <location>
        <begin position="264"/>
        <end position="286"/>
    </location>
</feature>
<dbReference type="InterPro" id="IPR003352">
    <property type="entry name" value="PTS_EIIC"/>
</dbReference>
<keyword evidence="9 12" id="KW-1133">Transmembrane helix</keyword>
<dbReference type="PROSITE" id="PS51093">
    <property type="entry name" value="PTS_EIIA_TYPE_1"/>
    <property type="match status" value="1"/>
</dbReference>
<evidence type="ECO:0000256" key="10">
    <source>
        <dbReference type="ARBA" id="ARBA00023136"/>
    </source>
</evidence>
<proteinExistence type="predicted"/>
<dbReference type="PANTHER" id="PTHR30175">
    <property type="entry name" value="PHOSPHOTRANSFERASE SYSTEM TRANSPORT PROTEIN"/>
    <property type="match status" value="1"/>
</dbReference>
<dbReference type="InterPro" id="IPR001996">
    <property type="entry name" value="PTS_IIB_1"/>
</dbReference>
<feature type="active site" description="Phosphocysteine intermediate; for EIIB activity" evidence="11">
    <location>
        <position position="29"/>
    </location>
</feature>
<dbReference type="PROSITE" id="PS51098">
    <property type="entry name" value="PTS_EIIB_TYPE_1"/>
    <property type="match status" value="1"/>
</dbReference>
<dbReference type="Gene3D" id="3.30.1360.60">
    <property type="entry name" value="Glucose permease domain IIB"/>
    <property type="match status" value="1"/>
</dbReference>
<evidence type="ECO:0000313" key="16">
    <source>
        <dbReference type="EMBL" id="AHA98082.1"/>
    </source>
</evidence>
<evidence type="ECO:0000259" key="14">
    <source>
        <dbReference type="PROSITE" id="PS51098"/>
    </source>
</evidence>
<evidence type="ECO:0000256" key="12">
    <source>
        <dbReference type="SAM" id="Phobius"/>
    </source>
</evidence>
<dbReference type="InterPro" id="IPR018113">
    <property type="entry name" value="PTrfase_EIIB_Cys"/>
</dbReference>
<feature type="transmembrane region" description="Helical" evidence="12">
    <location>
        <begin position="447"/>
        <end position="468"/>
    </location>
</feature>
<dbReference type="PANTHER" id="PTHR30175:SF3">
    <property type="entry name" value="PTS SYSTEM N-ACETYLMURAMIC ACID-SPECIFIC EIIBC COMPONENT"/>
    <property type="match status" value="1"/>
</dbReference>
<name>A0A7D9N8N7_LACJH</name>
<evidence type="ECO:0000256" key="6">
    <source>
        <dbReference type="ARBA" id="ARBA00022683"/>
    </source>
</evidence>
<evidence type="ECO:0000256" key="8">
    <source>
        <dbReference type="ARBA" id="ARBA00022777"/>
    </source>
</evidence>
<dbReference type="GO" id="GO:0009401">
    <property type="term" value="P:phosphoenolpyruvate-dependent sugar phosphotransferase system"/>
    <property type="evidence" value="ECO:0007669"/>
    <property type="project" value="UniProtKB-KW"/>
</dbReference>
<keyword evidence="7 12" id="KW-0812">Transmembrane</keyword>
<feature type="domain" description="PTS EIIC type-1" evidence="15">
    <location>
        <begin position="129"/>
        <end position="480"/>
    </location>
</feature>
<dbReference type="NCBIfam" id="TIGR00830">
    <property type="entry name" value="PTBA"/>
    <property type="match status" value="1"/>
</dbReference>
<dbReference type="FunFam" id="2.70.70.10:FF:000001">
    <property type="entry name" value="PTS system glucose-specific IIA component"/>
    <property type="match status" value="1"/>
</dbReference>
<feature type="transmembrane region" description="Helical" evidence="12">
    <location>
        <begin position="131"/>
        <end position="155"/>
    </location>
</feature>
<sequence length="667" mass="71331">MSKDKYQILSDEIYQEIGGINNVESLIHCMTRLRIKIRDMSKVNMEKLKKINGVLGVVEADTLEIVLGPGVNTKVATIMNNEAGVKEGETFPETNSYQSNKSEVEKKAAEVHAAHKASLKKTWWRSALQHISAIFVPLIPAFVGAGLISGVAGILRNLLTAKVLPMSWNLGVTVLAMISSALFAYLNIYVGINTAKEFGATPGLGGIIGGIVYLPGIVAPVSIPNIFDGKPLAAGQGGIIGVLLGVWLLSYVEKFFHKHIADSVDIIFTPFLTILIMGLFTIFVIMPLAGWFSNSLVGGINWVLKVGGPISGFILGLFFLPMVMLGVHQILTPIHLEMIQKLGFTPLLPILAMAGGGQVGAAIALWVKCRKNKQLVNMIKGALPVGILGVGEPLIYGVALPLGRPFITACVGGGIGGAVVAAFGQVGSIAIGPSGVALIPLIAHNMWWAYILGLLASYVGGFIATYFWGVPKEAMLPADEADAEVKERREAEEQAYNLNMSTSGENEVKDNAKLTTQEIVAPVDGQIEELDEVEDQVFSQKMLGEGFAIIPKDGKIVAPVDGKVVSVMSTKHALTLKSTKGNLEILLHMGLDTVELKGRPFDIKVKENDIVKAGQPVAQMDIGKIKEAGKDPIVIMTITNMDDVSNFKLIATGTVKADMPVLKITSK</sequence>
<evidence type="ECO:0000259" key="13">
    <source>
        <dbReference type="PROSITE" id="PS51093"/>
    </source>
</evidence>
<dbReference type="InterPro" id="IPR011055">
    <property type="entry name" value="Dup_hybrid_motif"/>
</dbReference>
<feature type="transmembrane region" description="Helical" evidence="12">
    <location>
        <begin position="379"/>
        <end position="399"/>
    </location>
</feature>
<evidence type="ECO:0000256" key="11">
    <source>
        <dbReference type="PROSITE-ProRule" id="PRU00421"/>
    </source>
</evidence>
<keyword evidence="2" id="KW-0813">Transport</keyword>
<dbReference type="InterPro" id="IPR050558">
    <property type="entry name" value="PTS_Sugar-Specific_Components"/>
</dbReference>
<keyword evidence="4 16" id="KW-0762">Sugar transport</keyword>
<keyword evidence="5" id="KW-0808">Transferase</keyword>
<evidence type="ECO:0000256" key="4">
    <source>
        <dbReference type="ARBA" id="ARBA00022597"/>
    </source>
</evidence>
<evidence type="ECO:0000256" key="7">
    <source>
        <dbReference type="ARBA" id="ARBA00022692"/>
    </source>
</evidence>
<dbReference type="EMBL" id="CP006811">
    <property type="protein sequence ID" value="AHA98082.1"/>
    <property type="molecule type" value="Genomic_DNA"/>
</dbReference>
<dbReference type="Pfam" id="PF00358">
    <property type="entry name" value="PTS_EIIA_1"/>
    <property type="match status" value="1"/>
</dbReference>
<dbReference type="SUPFAM" id="SSF55604">
    <property type="entry name" value="Glucose permease domain IIB"/>
    <property type="match status" value="1"/>
</dbReference>
<feature type="transmembrane region" description="Helical" evidence="12">
    <location>
        <begin position="233"/>
        <end position="252"/>
    </location>
</feature>
<dbReference type="GO" id="GO:0016301">
    <property type="term" value="F:kinase activity"/>
    <property type="evidence" value="ECO:0007669"/>
    <property type="project" value="UniProtKB-KW"/>
</dbReference>
<dbReference type="Proteomes" id="UP000018522">
    <property type="component" value="Chromosome"/>
</dbReference>
<accession>A0A7D9N8N7</accession>
<dbReference type="Pfam" id="PF02378">
    <property type="entry name" value="PTS_EIIC"/>
    <property type="match status" value="1"/>
</dbReference>
<evidence type="ECO:0000256" key="1">
    <source>
        <dbReference type="ARBA" id="ARBA00004651"/>
    </source>
</evidence>
<dbReference type="CDD" id="cd00212">
    <property type="entry name" value="PTS_IIB_glc"/>
    <property type="match status" value="1"/>
</dbReference>
<keyword evidence="8" id="KW-0418">Kinase</keyword>
<feature type="transmembrane region" description="Helical" evidence="12">
    <location>
        <begin position="167"/>
        <end position="192"/>
    </location>
</feature>
<feature type="transmembrane region" description="Helical" evidence="12">
    <location>
        <begin position="204"/>
        <end position="227"/>
    </location>
</feature>
<dbReference type="Gene3D" id="2.70.70.10">
    <property type="entry name" value="Glucose Permease (Domain IIA)"/>
    <property type="match status" value="1"/>
</dbReference>
<dbReference type="RefSeq" id="WP_023600074.1">
    <property type="nucleotide sequence ID" value="NC_022909.1"/>
</dbReference>